<feature type="domain" description="Transglycosylase SLT" evidence="4">
    <location>
        <begin position="490"/>
        <end position="601"/>
    </location>
</feature>
<evidence type="ECO:0000313" key="7">
    <source>
        <dbReference type="Proteomes" id="UP000243413"/>
    </source>
</evidence>
<dbReference type="GO" id="GO:0000270">
    <property type="term" value="P:peptidoglycan metabolic process"/>
    <property type="evidence" value="ECO:0007669"/>
    <property type="project" value="InterPro"/>
</dbReference>
<dbReference type="GO" id="GO:0004553">
    <property type="term" value="F:hydrolase activity, hydrolyzing O-glycosyl compounds"/>
    <property type="evidence" value="ECO:0007669"/>
    <property type="project" value="InterPro"/>
</dbReference>
<dbReference type="RefSeq" id="WP_092284515.1">
    <property type="nucleotide sequence ID" value="NZ_LT629763.1"/>
</dbReference>
<gene>
    <name evidence="6" type="ORF">SAMN05216271_1056</name>
</gene>
<organism evidence="6 7">
    <name type="scientific">Halopseudomonas sabulinigri</name>
    <dbReference type="NCBI Taxonomy" id="472181"/>
    <lineage>
        <taxon>Bacteria</taxon>
        <taxon>Pseudomonadati</taxon>
        <taxon>Pseudomonadota</taxon>
        <taxon>Gammaproteobacteria</taxon>
        <taxon>Pseudomonadales</taxon>
        <taxon>Pseudomonadaceae</taxon>
        <taxon>Halopseudomonas</taxon>
    </lineage>
</organism>
<dbReference type="Gene3D" id="1.10.1240.20">
    <property type="entry name" value="Lytic transglycosylase, superhelical linker domain"/>
    <property type="match status" value="1"/>
</dbReference>
<dbReference type="EMBL" id="LT629763">
    <property type="protein sequence ID" value="SDS05729.1"/>
    <property type="molecule type" value="Genomic_DNA"/>
</dbReference>
<dbReference type="InterPro" id="IPR012289">
    <property type="entry name" value="Lytic_TGlycosylase_superhlx_L"/>
</dbReference>
<dbReference type="InterPro" id="IPR000189">
    <property type="entry name" value="Transglyc_AS"/>
</dbReference>
<dbReference type="PROSITE" id="PS00922">
    <property type="entry name" value="TRANSGLYCOSYLASE"/>
    <property type="match status" value="1"/>
</dbReference>
<accession>A0A1H1P543</accession>
<dbReference type="InterPro" id="IPR037061">
    <property type="entry name" value="Lytic_TGlycoase_superhlx_L_sf"/>
</dbReference>
<keyword evidence="2 3" id="KW-0732">Signal</keyword>
<dbReference type="PANTHER" id="PTHR37423:SF5">
    <property type="entry name" value="SOLUBLE LYTIC MUREIN TRANSGLYCOSYLASE"/>
    <property type="match status" value="1"/>
</dbReference>
<feature type="signal peptide" evidence="3">
    <location>
        <begin position="1"/>
        <end position="29"/>
    </location>
</feature>
<proteinExistence type="inferred from homology"/>
<protein>
    <submittedName>
        <fullName evidence="6">Soluble lytic murein transglycosylase</fullName>
    </submittedName>
</protein>
<sequence>MHSNIRLYPAILRYLLTASLLLASCLAQAGKLETQRVLYDQAMAAIEKGDMSRYRQLEGGLRDYPLYGYLVQADLNRNFSSASDEQISVFLRTYGDLPFANRLKARWLERLAKQAKWTTFEQNYTAANKSAALDCQAAMYRWHNGDRVGAMQQAQALWTVGRSQPNACDPLFERWQQAGGRTEDVVWQRIRLALLYRQDGLARYLTKLMPGQQALAERFVDTATKPTLLRQSANYRVNANQPADKLTDIVTVSLRRLGRDDSQAALEIWPLYKDLPYTEDDRLAITRDIGVRRARKIDPAALTFMATNDPLMKDDEISEWRIRLALRTRNWDIARSLTQQMPASMASQSRWRYWKLRSAQLASSDAGELINEYKALAQERDFYGFLAAERSGQPYALNHVSAPVSDQQLADLKALPSTQRAYEFLGRGEVVNARREWYHAGDNFSREQLMAQAKLAREMAWYFPAIRGISIAEYWDDLDIRFPMAYQEPIMQQARARQINSTWVYAITRQESAFMADARSHAGAMGLMQLMPATARETARQYDIPYSSTNDALIPERNIALGTAYLSRLNGQFRGNRVLASAAYNAGPGRVRQWTNGMGSLPADVWVEAIPFDETRKYVQSVLSYAVIYGQKLGIKQSVMEQHERYLEF</sequence>
<dbReference type="GO" id="GO:0016020">
    <property type="term" value="C:membrane"/>
    <property type="evidence" value="ECO:0007669"/>
    <property type="project" value="InterPro"/>
</dbReference>
<feature type="domain" description="Lytic transglycosylase superhelical linker" evidence="5">
    <location>
        <begin position="412"/>
        <end position="478"/>
    </location>
</feature>
<dbReference type="GO" id="GO:0008933">
    <property type="term" value="F:peptidoglycan lytic transglycosylase activity"/>
    <property type="evidence" value="ECO:0007669"/>
    <property type="project" value="InterPro"/>
</dbReference>
<dbReference type="SUPFAM" id="SSF53955">
    <property type="entry name" value="Lysozyme-like"/>
    <property type="match status" value="1"/>
</dbReference>
<dbReference type="OrthoDB" id="92254at2"/>
<name>A0A1H1P543_9GAMM</name>
<evidence type="ECO:0000259" key="4">
    <source>
        <dbReference type="Pfam" id="PF01464"/>
    </source>
</evidence>
<evidence type="ECO:0000256" key="1">
    <source>
        <dbReference type="ARBA" id="ARBA00007734"/>
    </source>
</evidence>
<evidence type="ECO:0000256" key="3">
    <source>
        <dbReference type="SAM" id="SignalP"/>
    </source>
</evidence>
<reference evidence="7" key="1">
    <citation type="submission" date="2016-10" db="EMBL/GenBank/DDBJ databases">
        <authorList>
            <person name="Varghese N."/>
            <person name="Submissions S."/>
        </authorList>
    </citation>
    <scope>NUCLEOTIDE SEQUENCE [LARGE SCALE GENOMIC DNA]</scope>
    <source>
        <strain evidence="7">JCM 14963</strain>
    </source>
</reference>
<dbReference type="InterPro" id="IPR008258">
    <property type="entry name" value="Transglycosylase_SLT_dom_1"/>
</dbReference>
<evidence type="ECO:0000313" key="6">
    <source>
        <dbReference type="EMBL" id="SDS05729.1"/>
    </source>
</evidence>
<dbReference type="STRING" id="472181.SAMN05216271_1056"/>
<evidence type="ECO:0000259" key="5">
    <source>
        <dbReference type="Pfam" id="PF14718"/>
    </source>
</evidence>
<dbReference type="Gene3D" id="1.10.530.10">
    <property type="match status" value="1"/>
</dbReference>
<dbReference type="Pfam" id="PF14718">
    <property type="entry name" value="SLT_L"/>
    <property type="match status" value="1"/>
</dbReference>
<dbReference type="CDD" id="cd13401">
    <property type="entry name" value="Slt70-like"/>
    <property type="match status" value="1"/>
</dbReference>
<dbReference type="InterPro" id="IPR023346">
    <property type="entry name" value="Lysozyme-like_dom_sf"/>
</dbReference>
<comment type="similarity">
    <text evidence="1">Belongs to the transglycosylase Slt family.</text>
</comment>
<dbReference type="Pfam" id="PF01464">
    <property type="entry name" value="SLT"/>
    <property type="match status" value="1"/>
</dbReference>
<dbReference type="SUPFAM" id="SSF48435">
    <property type="entry name" value="Bacterial muramidases"/>
    <property type="match status" value="1"/>
</dbReference>
<dbReference type="Proteomes" id="UP000243413">
    <property type="component" value="Chromosome I"/>
</dbReference>
<dbReference type="AlphaFoldDB" id="A0A1H1P543"/>
<dbReference type="GO" id="GO:0042597">
    <property type="term" value="C:periplasmic space"/>
    <property type="evidence" value="ECO:0007669"/>
    <property type="project" value="InterPro"/>
</dbReference>
<dbReference type="PANTHER" id="PTHR37423">
    <property type="entry name" value="SOLUBLE LYTIC MUREIN TRANSGLYCOSYLASE-RELATED"/>
    <property type="match status" value="1"/>
</dbReference>
<evidence type="ECO:0000256" key="2">
    <source>
        <dbReference type="ARBA" id="ARBA00022729"/>
    </source>
</evidence>
<dbReference type="PROSITE" id="PS51257">
    <property type="entry name" value="PROKAR_LIPOPROTEIN"/>
    <property type="match status" value="1"/>
</dbReference>
<dbReference type="Gene3D" id="1.25.20.10">
    <property type="entry name" value="Bacterial muramidases"/>
    <property type="match status" value="1"/>
</dbReference>
<feature type="chain" id="PRO_5009256180" evidence="3">
    <location>
        <begin position="30"/>
        <end position="649"/>
    </location>
</feature>
<dbReference type="InterPro" id="IPR008939">
    <property type="entry name" value="Lytic_TGlycosylase_superhlx_U"/>
</dbReference>